<dbReference type="AlphaFoldDB" id="A0A5C5YZB7"/>
<proteinExistence type="predicted"/>
<dbReference type="EMBL" id="SJPJ01000001">
    <property type="protein sequence ID" value="TWT80384.1"/>
    <property type="molecule type" value="Genomic_DNA"/>
</dbReference>
<name>A0A5C5YZB7_9BACT</name>
<comment type="caution">
    <text evidence="1">The sequence shown here is derived from an EMBL/GenBank/DDBJ whole genome shotgun (WGS) entry which is preliminary data.</text>
</comment>
<gene>
    <name evidence="1" type="ORF">CA13_17990</name>
</gene>
<sequence>MWLGTERKKQNARGEWLLRGRFELQQVDDSVGQSLFAEHDAHVAR</sequence>
<accession>A0A5C5YZB7</accession>
<organism evidence="1 2">
    <name type="scientific">Novipirellula herctigrandis</name>
    <dbReference type="NCBI Taxonomy" id="2527986"/>
    <lineage>
        <taxon>Bacteria</taxon>
        <taxon>Pseudomonadati</taxon>
        <taxon>Planctomycetota</taxon>
        <taxon>Planctomycetia</taxon>
        <taxon>Pirellulales</taxon>
        <taxon>Pirellulaceae</taxon>
        <taxon>Novipirellula</taxon>
    </lineage>
</organism>
<dbReference type="Proteomes" id="UP000315010">
    <property type="component" value="Unassembled WGS sequence"/>
</dbReference>
<reference evidence="1 2" key="1">
    <citation type="submission" date="2019-02" db="EMBL/GenBank/DDBJ databases">
        <title>Deep-cultivation of Planctomycetes and their phenomic and genomic characterization uncovers novel biology.</title>
        <authorList>
            <person name="Wiegand S."/>
            <person name="Jogler M."/>
            <person name="Boedeker C."/>
            <person name="Pinto D."/>
            <person name="Vollmers J."/>
            <person name="Rivas-Marin E."/>
            <person name="Kohn T."/>
            <person name="Peeters S.H."/>
            <person name="Heuer A."/>
            <person name="Rast P."/>
            <person name="Oberbeckmann S."/>
            <person name="Bunk B."/>
            <person name="Jeske O."/>
            <person name="Meyerdierks A."/>
            <person name="Storesund J.E."/>
            <person name="Kallscheuer N."/>
            <person name="Luecker S."/>
            <person name="Lage O.M."/>
            <person name="Pohl T."/>
            <person name="Merkel B.J."/>
            <person name="Hornburger P."/>
            <person name="Mueller R.-W."/>
            <person name="Bruemmer F."/>
            <person name="Labrenz M."/>
            <person name="Spormann A.M."/>
            <person name="Op Den Camp H."/>
            <person name="Overmann J."/>
            <person name="Amann R."/>
            <person name="Jetten M.S.M."/>
            <person name="Mascher T."/>
            <person name="Medema M.H."/>
            <person name="Devos D.P."/>
            <person name="Kaster A.-K."/>
            <person name="Ovreas L."/>
            <person name="Rohde M."/>
            <person name="Galperin M.Y."/>
            <person name="Jogler C."/>
        </authorList>
    </citation>
    <scope>NUCLEOTIDE SEQUENCE [LARGE SCALE GENOMIC DNA]</scope>
    <source>
        <strain evidence="1 2">CA13</strain>
    </source>
</reference>
<protein>
    <submittedName>
        <fullName evidence="1">Uncharacterized protein</fullName>
    </submittedName>
</protein>
<evidence type="ECO:0000313" key="1">
    <source>
        <dbReference type="EMBL" id="TWT80384.1"/>
    </source>
</evidence>
<evidence type="ECO:0000313" key="2">
    <source>
        <dbReference type="Proteomes" id="UP000315010"/>
    </source>
</evidence>
<keyword evidence="2" id="KW-1185">Reference proteome</keyword>